<accession>A0A6P2BTT3</accession>
<dbReference type="SUPFAM" id="SSF46689">
    <property type="entry name" value="Homeodomain-like"/>
    <property type="match status" value="1"/>
</dbReference>
<gene>
    <name evidence="4" type="ORF">EAS64_26205</name>
</gene>
<evidence type="ECO:0000256" key="2">
    <source>
        <dbReference type="PROSITE-ProRule" id="PRU00335"/>
    </source>
</evidence>
<dbReference type="InterPro" id="IPR009057">
    <property type="entry name" value="Homeodomain-like_sf"/>
</dbReference>
<feature type="domain" description="HTH tetR-type" evidence="3">
    <location>
        <begin position="15"/>
        <end position="75"/>
    </location>
</feature>
<reference evidence="4 5" key="1">
    <citation type="submission" date="2018-11" db="EMBL/GenBank/DDBJ databases">
        <title>Trebonia kvetii gen.nov., sp.nov., a novel acidophilic actinobacterium, and proposal of the new actinobacterial family Treboniaceae fam. nov.</title>
        <authorList>
            <person name="Rapoport D."/>
            <person name="Sagova-Mareckova M."/>
            <person name="Sedlacek I."/>
            <person name="Provaznik J."/>
            <person name="Kralova S."/>
            <person name="Pavlinic D."/>
            <person name="Benes V."/>
            <person name="Kopecky J."/>
        </authorList>
    </citation>
    <scope>NUCLEOTIDE SEQUENCE [LARGE SCALE GENOMIC DNA]</scope>
    <source>
        <strain evidence="4 5">15Tr583</strain>
    </source>
</reference>
<dbReference type="OrthoDB" id="4823039at2"/>
<organism evidence="4 5">
    <name type="scientific">Trebonia kvetii</name>
    <dbReference type="NCBI Taxonomy" id="2480626"/>
    <lineage>
        <taxon>Bacteria</taxon>
        <taxon>Bacillati</taxon>
        <taxon>Actinomycetota</taxon>
        <taxon>Actinomycetes</taxon>
        <taxon>Streptosporangiales</taxon>
        <taxon>Treboniaceae</taxon>
        <taxon>Trebonia</taxon>
    </lineage>
</organism>
<dbReference type="GO" id="GO:0003700">
    <property type="term" value="F:DNA-binding transcription factor activity"/>
    <property type="evidence" value="ECO:0007669"/>
    <property type="project" value="TreeGrafter"/>
</dbReference>
<dbReference type="InterPro" id="IPR001647">
    <property type="entry name" value="HTH_TetR"/>
</dbReference>
<keyword evidence="1 2" id="KW-0238">DNA-binding</keyword>
<dbReference type="EMBL" id="RPFW01000005">
    <property type="protein sequence ID" value="TVZ02308.1"/>
    <property type="molecule type" value="Genomic_DNA"/>
</dbReference>
<proteinExistence type="predicted"/>
<evidence type="ECO:0000259" key="3">
    <source>
        <dbReference type="PROSITE" id="PS50977"/>
    </source>
</evidence>
<comment type="caution">
    <text evidence="4">The sequence shown here is derived from an EMBL/GenBank/DDBJ whole genome shotgun (WGS) entry which is preliminary data.</text>
</comment>
<evidence type="ECO:0000313" key="4">
    <source>
        <dbReference type="EMBL" id="TVZ02308.1"/>
    </source>
</evidence>
<dbReference type="PANTHER" id="PTHR30055">
    <property type="entry name" value="HTH-TYPE TRANSCRIPTIONAL REGULATOR RUTR"/>
    <property type="match status" value="1"/>
</dbReference>
<dbReference type="GO" id="GO:0000976">
    <property type="term" value="F:transcription cis-regulatory region binding"/>
    <property type="evidence" value="ECO:0007669"/>
    <property type="project" value="TreeGrafter"/>
</dbReference>
<dbReference type="PANTHER" id="PTHR30055:SF223">
    <property type="entry name" value="HTH-TYPE TRANSCRIPTIONAL REGULATOR UIDR"/>
    <property type="match status" value="1"/>
</dbReference>
<evidence type="ECO:0000313" key="5">
    <source>
        <dbReference type="Proteomes" id="UP000460272"/>
    </source>
</evidence>
<dbReference type="RefSeq" id="WP_145857184.1">
    <property type="nucleotide sequence ID" value="NZ_RPFW01000005.1"/>
</dbReference>
<feature type="DNA-binding region" description="H-T-H motif" evidence="2">
    <location>
        <begin position="38"/>
        <end position="57"/>
    </location>
</feature>
<dbReference type="AlphaFoldDB" id="A0A6P2BTT3"/>
<dbReference type="Gene3D" id="1.10.357.10">
    <property type="entry name" value="Tetracycline Repressor, domain 2"/>
    <property type="match status" value="1"/>
</dbReference>
<dbReference type="Proteomes" id="UP000460272">
    <property type="component" value="Unassembled WGS sequence"/>
</dbReference>
<name>A0A6P2BTT3_9ACTN</name>
<dbReference type="PROSITE" id="PS50977">
    <property type="entry name" value="HTH_TETR_2"/>
    <property type="match status" value="1"/>
</dbReference>
<dbReference type="Pfam" id="PF00440">
    <property type="entry name" value="TetR_N"/>
    <property type="match status" value="1"/>
</dbReference>
<protein>
    <submittedName>
        <fullName evidence="4">TetR/AcrR family transcriptional regulator</fullName>
    </submittedName>
</protein>
<keyword evidence="5" id="KW-1185">Reference proteome</keyword>
<sequence>MDVPADRPRREEYADQTRAAVIAAARQLFAENGFFQTKVEQIAKLSRVSPATVYAQCGGKQGLLRLLMDSWTQTPAVAESYQESIAADDAVLVMQTLSAAYLQITKQWGDVIRVVIDVAPHDGESAAVLATAQKRHNHNLTEICRHLEDIGALRDGVDAQLATRIITYYYGIDGLLRTRDVFGWSLEDSNQWLLAHASAAVLRCPAKPLSRTDRQ</sequence>
<evidence type="ECO:0000256" key="1">
    <source>
        <dbReference type="ARBA" id="ARBA00023125"/>
    </source>
</evidence>
<dbReference type="InterPro" id="IPR050109">
    <property type="entry name" value="HTH-type_TetR-like_transc_reg"/>
</dbReference>
<dbReference type="PRINTS" id="PR00455">
    <property type="entry name" value="HTHTETR"/>
</dbReference>